<evidence type="ECO:0000256" key="1">
    <source>
        <dbReference type="SAM" id="MobiDB-lite"/>
    </source>
</evidence>
<reference evidence="2 3" key="1">
    <citation type="submission" date="2019-07" db="EMBL/GenBank/DDBJ databases">
        <authorList>
            <person name="Jastrzebski P J."/>
            <person name="Paukszto L."/>
            <person name="Jastrzebski P J."/>
        </authorList>
    </citation>
    <scope>NUCLEOTIDE SEQUENCE [LARGE SCALE GENOMIC DNA]</scope>
    <source>
        <strain evidence="2 3">WMS-il1</strain>
    </source>
</reference>
<dbReference type="AlphaFoldDB" id="A0A564YG03"/>
<feature type="non-terminal residue" evidence="2">
    <location>
        <position position="1"/>
    </location>
</feature>
<protein>
    <submittedName>
        <fullName evidence="2">Uncharacterized protein</fullName>
    </submittedName>
</protein>
<feature type="region of interest" description="Disordered" evidence="1">
    <location>
        <begin position="1"/>
        <end position="23"/>
    </location>
</feature>
<proteinExistence type="predicted"/>
<organism evidence="2 3">
    <name type="scientific">Hymenolepis diminuta</name>
    <name type="common">Rat tapeworm</name>
    <dbReference type="NCBI Taxonomy" id="6216"/>
    <lineage>
        <taxon>Eukaryota</taxon>
        <taxon>Metazoa</taxon>
        <taxon>Spiralia</taxon>
        <taxon>Lophotrochozoa</taxon>
        <taxon>Platyhelminthes</taxon>
        <taxon>Cestoda</taxon>
        <taxon>Eucestoda</taxon>
        <taxon>Cyclophyllidea</taxon>
        <taxon>Hymenolepididae</taxon>
        <taxon>Hymenolepis</taxon>
    </lineage>
</organism>
<dbReference type="Proteomes" id="UP000321570">
    <property type="component" value="Unassembled WGS sequence"/>
</dbReference>
<gene>
    <name evidence="2" type="ORF">WMSIL1_LOCUS5511</name>
</gene>
<evidence type="ECO:0000313" key="3">
    <source>
        <dbReference type="Proteomes" id="UP000321570"/>
    </source>
</evidence>
<keyword evidence="3" id="KW-1185">Reference proteome</keyword>
<dbReference type="EMBL" id="CABIJS010000177">
    <property type="protein sequence ID" value="VUZ45454.1"/>
    <property type="molecule type" value="Genomic_DNA"/>
</dbReference>
<evidence type="ECO:0000313" key="2">
    <source>
        <dbReference type="EMBL" id="VUZ45454.1"/>
    </source>
</evidence>
<accession>A0A564YG03</accession>
<sequence length="56" mass="6217">TQRGDNLEPDPPQTNSNDSLSSLITPETELGTVEFHTFNGSTPKNFRLLLVIPTLY</sequence>
<name>A0A564YG03_HYMDI</name>
<feature type="compositionally biased region" description="Polar residues" evidence="1">
    <location>
        <begin position="13"/>
        <end position="23"/>
    </location>
</feature>